<comment type="caution">
    <text evidence="1">The sequence shown here is derived from an EMBL/GenBank/DDBJ whole genome shotgun (WGS) entry which is preliminary data.</text>
</comment>
<reference evidence="1 2" key="1">
    <citation type="submission" date="2024-01" db="EMBL/GenBank/DDBJ databases">
        <title>The genomes of 5 underutilized Papilionoideae crops provide insights into root nodulation and disease resistanc.</title>
        <authorList>
            <person name="Jiang F."/>
        </authorList>
    </citation>
    <scope>NUCLEOTIDE SEQUENCE [LARGE SCALE GENOMIC DNA]</scope>
    <source>
        <strain evidence="1">JINMINGXINNONG_FW02</strain>
        <tissue evidence="1">Leaves</tissue>
    </source>
</reference>
<accession>A0AAN9MJV4</accession>
<evidence type="ECO:0000313" key="2">
    <source>
        <dbReference type="Proteomes" id="UP001374584"/>
    </source>
</evidence>
<gene>
    <name evidence="1" type="ORF">VNO80_19633</name>
</gene>
<name>A0AAN9MJV4_PHACN</name>
<dbReference type="EMBL" id="JAYMYR010000007">
    <property type="protein sequence ID" value="KAK7354174.1"/>
    <property type="molecule type" value="Genomic_DNA"/>
</dbReference>
<sequence length="79" mass="8806">MEKKRLRTTGLRTKETVPVDLEPGEPVKSCRLILSKTLEVDRFGVTQEQHSIASHALLGASSRHHPFTEGITKTLLLTN</sequence>
<dbReference type="Proteomes" id="UP001374584">
    <property type="component" value="Unassembled WGS sequence"/>
</dbReference>
<dbReference type="AlphaFoldDB" id="A0AAN9MJV4"/>
<proteinExistence type="predicted"/>
<keyword evidence="2" id="KW-1185">Reference proteome</keyword>
<protein>
    <submittedName>
        <fullName evidence="1">Uncharacterized protein</fullName>
    </submittedName>
</protein>
<organism evidence="1 2">
    <name type="scientific">Phaseolus coccineus</name>
    <name type="common">Scarlet runner bean</name>
    <name type="synonym">Phaseolus multiflorus</name>
    <dbReference type="NCBI Taxonomy" id="3886"/>
    <lineage>
        <taxon>Eukaryota</taxon>
        <taxon>Viridiplantae</taxon>
        <taxon>Streptophyta</taxon>
        <taxon>Embryophyta</taxon>
        <taxon>Tracheophyta</taxon>
        <taxon>Spermatophyta</taxon>
        <taxon>Magnoliopsida</taxon>
        <taxon>eudicotyledons</taxon>
        <taxon>Gunneridae</taxon>
        <taxon>Pentapetalae</taxon>
        <taxon>rosids</taxon>
        <taxon>fabids</taxon>
        <taxon>Fabales</taxon>
        <taxon>Fabaceae</taxon>
        <taxon>Papilionoideae</taxon>
        <taxon>50 kb inversion clade</taxon>
        <taxon>NPAAA clade</taxon>
        <taxon>indigoferoid/millettioid clade</taxon>
        <taxon>Phaseoleae</taxon>
        <taxon>Phaseolus</taxon>
    </lineage>
</organism>
<evidence type="ECO:0000313" key="1">
    <source>
        <dbReference type="EMBL" id="KAK7354174.1"/>
    </source>
</evidence>